<evidence type="ECO:0000313" key="1">
    <source>
        <dbReference type="EMBL" id="KAK2950268.1"/>
    </source>
</evidence>
<protein>
    <submittedName>
        <fullName evidence="1">Uncharacterized protein</fullName>
    </submittedName>
</protein>
<name>A0ABQ9XG24_9EUKA</name>
<sequence length="518" mass="59246">MKLLEILYSKSPSFVRSSISSEIPTFILTHFGNCLKCPALESCCSCMESLFIEPEIVDSLFLRHKDLILSTFRSIGNSAPSAAVLTTLARFSLFPHLVIAAWSLDALFHIVERDPPAITLLPSRIFPFSYLHQQYSGLSFLAALTKKLRIVWTDFQTNLPTDPSDLPKYLELTKDDRYNVTHPLGFCSHSFRIPNLLLNATPPIEVNSQIIRKLILFVKETLTTILTTISNIDNLIASLPSDSSPTTPLVPGVDAQMTFTLQILRKEFADYVDSSWCFFADLTCNLTTLHRPSFEKIVLDDPSFPDLVLNSLKLPRQDVRSNTLRTVTNVVCEFPWMKKKMAASHFVEKMFETVDFGSFPLSASHTIFQLSNFIANMISPIQGDEKTWFKQPDLVSLSVFEPAKPFLTYLFQNSDKLILDEADKAELDFRVCLVHRHIKNMELGSFNLCPDFVTSEWKQHEPEQQKRREVLLREEGWDDAFELRVEPVKFQYEQTLIEIGRLMNPRSSLFHLRQAHLV</sequence>
<reference evidence="1 2" key="1">
    <citation type="journal article" date="2022" name="bioRxiv">
        <title>Genomics of Preaxostyla Flagellates Illuminates Evolutionary Transitions and the Path Towards Mitochondrial Loss.</title>
        <authorList>
            <person name="Novak L.V.F."/>
            <person name="Treitli S.C."/>
            <person name="Pyrih J."/>
            <person name="Halakuc P."/>
            <person name="Pipaliya S.V."/>
            <person name="Vacek V."/>
            <person name="Brzon O."/>
            <person name="Soukal P."/>
            <person name="Eme L."/>
            <person name="Dacks J.B."/>
            <person name="Karnkowska A."/>
            <person name="Elias M."/>
            <person name="Hampl V."/>
        </authorList>
    </citation>
    <scope>NUCLEOTIDE SEQUENCE [LARGE SCALE GENOMIC DNA]</scope>
    <source>
        <strain evidence="1">NAU3</strain>
        <tissue evidence="1">Gut</tissue>
    </source>
</reference>
<evidence type="ECO:0000313" key="2">
    <source>
        <dbReference type="Proteomes" id="UP001281761"/>
    </source>
</evidence>
<comment type="caution">
    <text evidence="1">The sequence shown here is derived from an EMBL/GenBank/DDBJ whole genome shotgun (WGS) entry which is preliminary data.</text>
</comment>
<organism evidence="1 2">
    <name type="scientific">Blattamonas nauphoetae</name>
    <dbReference type="NCBI Taxonomy" id="2049346"/>
    <lineage>
        <taxon>Eukaryota</taxon>
        <taxon>Metamonada</taxon>
        <taxon>Preaxostyla</taxon>
        <taxon>Oxymonadida</taxon>
        <taxon>Blattamonas</taxon>
    </lineage>
</organism>
<keyword evidence="2" id="KW-1185">Reference proteome</keyword>
<dbReference type="Proteomes" id="UP001281761">
    <property type="component" value="Unassembled WGS sequence"/>
</dbReference>
<dbReference type="EMBL" id="JARBJD010000139">
    <property type="protein sequence ID" value="KAK2950268.1"/>
    <property type="molecule type" value="Genomic_DNA"/>
</dbReference>
<accession>A0ABQ9XG24</accession>
<proteinExistence type="predicted"/>
<gene>
    <name evidence="1" type="ORF">BLNAU_14760</name>
</gene>